<evidence type="ECO:0000256" key="1">
    <source>
        <dbReference type="ARBA" id="ARBA00022649"/>
    </source>
</evidence>
<comment type="caution">
    <text evidence="6">Lacks conserved residue(s) required for the propagation of feature annotation.</text>
</comment>
<feature type="domain" description="DarT" evidence="7">
    <location>
        <begin position="16"/>
        <end position="201"/>
    </location>
</feature>
<comment type="catalytic activity">
    <reaction evidence="6">
        <text>a thymidine in DNA + NAD(+) = an N-(ADP-alpha-D-ribosyl)-thymidine in DNA + nicotinamide + H(+)</text>
        <dbReference type="Rhea" id="RHEA:71651"/>
        <dbReference type="Rhea" id="RHEA-COMP:13556"/>
        <dbReference type="Rhea" id="RHEA-COMP:18051"/>
        <dbReference type="ChEBI" id="CHEBI:15378"/>
        <dbReference type="ChEBI" id="CHEBI:17154"/>
        <dbReference type="ChEBI" id="CHEBI:57540"/>
        <dbReference type="ChEBI" id="CHEBI:137386"/>
        <dbReference type="ChEBI" id="CHEBI:191199"/>
    </reaction>
</comment>
<reference evidence="8 9" key="1">
    <citation type="submission" date="2019-09" db="EMBL/GenBank/DDBJ databases">
        <authorList>
            <person name="Chandra G."/>
            <person name="Truman W A."/>
        </authorList>
    </citation>
    <scope>NUCLEOTIDE SEQUENCE [LARGE SCALE GENOMIC DNA]</scope>
    <source>
        <strain evidence="8">PS925</strain>
    </source>
</reference>
<evidence type="ECO:0000256" key="4">
    <source>
        <dbReference type="ARBA" id="ARBA00022695"/>
    </source>
</evidence>
<evidence type="ECO:0000313" key="8">
    <source>
        <dbReference type="EMBL" id="VVP90661.1"/>
    </source>
</evidence>
<evidence type="ECO:0000256" key="3">
    <source>
        <dbReference type="ARBA" id="ARBA00022679"/>
    </source>
</evidence>
<feature type="binding site" evidence="6">
    <location>
        <begin position="20"/>
        <end position="22"/>
    </location>
    <ligand>
        <name>NAD(+)</name>
        <dbReference type="ChEBI" id="CHEBI:57540"/>
    </ligand>
</feature>
<gene>
    <name evidence="8" type="ORF">PS925_01354</name>
</gene>
<dbReference type="AlphaFoldDB" id="A0A5E7WCL1"/>
<dbReference type="PROSITE" id="PS52018">
    <property type="entry name" value="DART"/>
    <property type="match status" value="1"/>
</dbReference>
<evidence type="ECO:0000256" key="5">
    <source>
        <dbReference type="ARBA" id="ARBA00023125"/>
    </source>
</evidence>
<keyword evidence="1 6" id="KW-1277">Toxin-antitoxin system</keyword>
<name>A0A5E7WCL1_PSEFL</name>
<feature type="binding site" evidence="6">
    <location>
        <position position="55"/>
    </location>
    <ligand>
        <name>NAD(+)</name>
        <dbReference type="ChEBI" id="CHEBI:57540"/>
    </ligand>
</feature>
<organism evidence="8 9">
    <name type="scientific">Pseudomonas fluorescens</name>
    <dbReference type="NCBI Taxonomy" id="294"/>
    <lineage>
        <taxon>Bacteria</taxon>
        <taxon>Pseudomonadati</taxon>
        <taxon>Pseudomonadota</taxon>
        <taxon>Gammaproteobacteria</taxon>
        <taxon>Pseudomonadales</taxon>
        <taxon>Pseudomonadaceae</taxon>
        <taxon>Pseudomonas</taxon>
    </lineage>
</organism>
<keyword evidence="4 6" id="KW-0548">Nucleotidyltransferase</keyword>
<dbReference type="Proteomes" id="UP000412311">
    <property type="component" value="Unassembled WGS sequence"/>
</dbReference>
<keyword evidence="5 6" id="KW-0238">DNA-binding</keyword>
<dbReference type="RefSeq" id="WP_150750624.1">
    <property type="nucleotide sequence ID" value="NZ_CABVJG010000003.1"/>
</dbReference>
<dbReference type="Pfam" id="PF14487">
    <property type="entry name" value="DarT"/>
    <property type="match status" value="1"/>
</dbReference>
<evidence type="ECO:0000256" key="6">
    <source>
        <dbReference type="PROSITE-ProRule" id="PRU01362"/>
    </source>
</evidence>
<dbReference type="GO" id="GO:0016779">
    <property type="term" value="F:nucleotidyltransferase activity"/>
    <property type="evidence" value="ECO:0007669"/>
    <property type="project" value="UniProtKB-UniRule"/>
</dbReference>
<accession>A0A5E7WCL1</accession>
<evidence type="ECO:0000313" key="9">
    <source>
        <dbReference type="Proteomes" id="UP000412311"/>
    </source>
</evidence>
<evidence type="ECO:0000256" key="2">
    <source>
        <dbReference type="ARBA" id="ARBA00022676"/>
    </source>
</evidence>
<keyword evidence="3 6" id="KW-0808">Transferase</keyword>
<dbReference type="GO" id="GO:0016757">
    <property type="term" value="F:glycosyltransferase activity"/>
    <property type="evidence" value="ECO:0007669"/>
    <property type="project" value="UniProtKB-UniRule"/>
</dbReference>
<feature type="active site" evidence="6">
    <location>
        <position position="156"/>
    </location>
</feature>
<dbReference type="InterPro" id="IPR029494">
    <property type="entry name" value="DarT"/>
</dbReference>
<comment type="similarity">
    <text evidence="6">Belongs to the DarT ADP-ribosyltransferase family.</text>
</comment>
<evidence type="ECO:0000259" key="7">
    <source>
        <dbReference type="PROSITE" id="PS52018"/>
    </source>
</evidence>
<dbReference type="GO" id="GO:0003677">
    <property type="term" value="F:DNA binding"/>
    <property type="evidence" value="ECO:0007669"/>
    <property type="project" value="UniProtKB-UniRule"/>
</dbReference>
<sequence length="210" mass="23920">MPRPEIQAYSQERTIAFLLHFTRLVNLPSILQHGLYAVTEHGTLRCRPVINDENRFDGHLDGTSLSIGFPNYHMFYKYRQHPNTEWVVLRIHPSVLWTKDCGFCQRNAATNEMAQQPLENLRTLAAFQGMFDEIEGLGTRQQQGLKPFDPTDPQAEVLVFDRIEPNLITGVAFQSQLARNNHAGLCGNRDLLTQSANGGFFAARSFVRLY</sequence>
<protein>
    <recommendedName>
        <fullName evidence="7">DarT domain-containing protein</fullName>
    </recommendedName>
</protein>
<keyword evidence="2 6" id="KW-0328">Glycosyltransferase</keyword>
<feature type="active site" description="Proton acceptor" evidence="6">
    <location>
        <position position="55"/>
    </location>
</feature>
<dbReference type="EMBL" id="CABVJG010000003">
    <property type="protein sequence ID" value="VVP90661.1"/>
    <property type="molecule type" value="Genomic_DNA"/>
</dbReference>
<proteinExistence type="inferred from homology"/>